<evidence type="ECO:0000313" key="2">
    <source>
        <dbReference type="EMBL" id="CAB4178513.1"/>
    </source>
</evidence>
<protein>
    <submittedName>
        <fullName evidence="3">Uncharacterized protein</fullName>
    </submittedName>
</protein>
<sequence length="79" mass="9132">MITKTDLEFFKAELDRESGWVNMILTTSPGEVIQEADEVLLTRGMSDVRWAWQRLRNKSESDQPEQEQPARLVAHTSEV</sequence>
<dbReference type="EMBL" id="LR797485">
    <property type="protein sequence ID" value="CAB4219701.1"/>
    <property type="molecule type" value="Genomic_DNA"/>
</dbReference>
<evidence type="ECO:0000256" key="1">
    <source>
        <dbReference type="SAM" id="MobiDB-lite"/>
    </source>
</evidence>
<reference evidence="3" key="1">
    <citation type="submission" date="2020-05" db="EMBL/GenBank/DDBJ databases">
        <authorList>
            <person name="Chiriac C."/>
            <person name="Salcher M."/>
            <person name="Ghai R."/>
            <person name="Kavagutti S V."/>
        </authorList>
    </citation>
    <scope>NUCLEOTIDE SEQUENCE</scope>
</reference>
<evidence type="ECO:0000313" key="3">
    <source>
        <dbReference type="EMBL" id="CAB4219701.1"/>
    </source>
</evidence>
<name>A0A6J5SYG7_9CAUD</name>
<proteinExistence type="predicted"/>
<organism evidence="3">
    <name type="scientific">uncultured Caudovirales phage</name>
    <dbReference type="NCBI Taxonomy" id="2100421"/>
    <lineage>
        <taxon>Viruses</taxon>
        <taxon>Duplodnaviria</taxon>
        <taxon>Heunggongvirae</taxon>
        <taxon>Uroviricota</taxon>
        <taxon>Caudoviricetes</taxon>
        <taxon>Peduoviridae</taxon>
        <taxon>Maltschvirus</taxon>
        <taxon>Maltschvirus maltsch</taxon>
    </lineage>
</organism>
<dbReference type="EMBL" id="LR796967">
    <property type="protein sequence ID" value="CAB4178513.1"/>
    <property type="molecule type" value="Genomic_DNA"/>
</dbReference>
<feature type="region of interest" description="Disordered" evidence="1">
    <location>
        <begin position="57"/>
        <end position="79"/>
    </location>
</feature>
<accession>A0A6J5SYG7</accession>
<gene>
    <name evidence="2" type="ORF">UFOVP1021_55</name>
    <name evidence="3" type="ORF">UFOVP1622_19</name>
</gene>